<evidence type="ECO:0000313" key="3">
    <source>
        <dbReference type="Proteomes" id="UP000637002"/>
    </source>
</evidence>
<evidence type="ECO:0000313" key="2">
    <source>
        <dbReference type="EMBL" id="GGC60369.1"/>
    </source>
</evidence>
<feature type="transmembrane region" description="Helical" evidence="1">
    <location>
        <begin position="20"/>
        <end position="41"/>
    </location>
</feature>
<gene>
    <name evidence="2" type="ORF">GCM10010994_18750</name>
</gene>
<organism evidence="2 3">
    <name type="scientific">Chelatococcus reniformis</name>
    <dbReference type="NCBI Taxonomy" id="1494448"/>
    <lineage>
        <taxon>Bacteria</taxon>
        <taxon>Pseudomonadati</taxon>
        <taxon>Pseudomonadota</taxon>
        <taxon>Alphaproteobacteria</taxon>
        <taxon>Hyphomicrobiales</taxon>
        <taxon>Chelatococcaceae</taxon>
        <taxon>Chelatococcus</taxon>
    </lineage>
</organism>
<dbReference type="AlphaFoldDB" id="A0A916XBW3"/>
<keyword evidence="3" id="KW-1185">Reference proteome</keyword>
<dbReference type="Proteomes" id="UP000637002">
    <property type="component" value="Unassembled WGS sequence"/>
</dbReference>
<proteinExistence type="predicted"/>
<reference evidence="2" key="1">
    <citation type="journal article" date="2014" name="Int. J. Syst. Evol. Microbiol.">
        <title>Complete genome sequence of Corynebacterium casei LMG S-19264T (=DSM 44701T), isolated from a smear-ripened cheese.</title>
        <authorList>
            <consortium name="US DOE Joint Genome Institute (JGI-PGF)"/>
            <person name="Walter F."/>
            <person name="Albersmeier A."/>
            <person name="Kalinowski J."/>
            <person name="Ruckert C."/>
        </authorList>
    </citation>
    <scope>NUCLEOTIDE SEQUENCE</scope>
    <source>
        <strain evidence="2">CGMCC 1.12919</strain>
    </source>
</reference>
<keyword evidence="1" id="KW-0472">Membrane</keyword>
<reference evidence="2" key="2">
    <citation type="submission" date="2020-09" db="EMBL/GenBank/DDBJ databases">
        <authorList>
            <person name="Sun Q."/>
            <person name="Zhou Y."/>
        </authorList>
    </citation>
    <scope>NUCLEOTIDE SEQUENCE</scope>
    <source>
        <strain evidence="2">CGMCC 1.12919</strain>
    </source>
</reference>
<dbReference type="EMBL" id="BMGG01000003">
    <property type="protein sequence ID" value="GGC60369.1"/>
    <property type="molecule type" value="Genomic_DNA"/>
</dbReference>
<name>A0A916XBW3_9HYPH</name>
<comment type="caution">
    <text evidence="2">The sequence shown here is derived from an EMBL/GenBank/DDBJ whole genome shotgun (WGS) entry which is preliminary data.</text>
</comment>
<protein>
    <submittedName>
        <fullName evidence="2">Uncharacterized protein</fullName>
    </submittedName>
</protein>
<keyword evidence="1" id="KW-0812">Transmembrane</keyword>
<keyword evidence="1" id="KW-1133">Transmembrane helix</keyword>
<evidence type="ECO:0000256" key="1">
    <source>
        <dbReference type="SAM" id="Phobius"/>
    </source>
</evidence>
<sequence length="42" mass="4361">MSTSPNDRFAEKGLNACRGIAMGLSIEIIAASVIVVAARLLT</sequence>
<accession>A0A916XBW3</accession>
<dbReference type="RefSeq" id="WP_280516271.1">
    <property type="nucleotide sequence ID" value="NZ_BMGG01000003.1"/>
</dbReference>